<dbReference type="Proteomes" id="UP001314681">
    <property type="component" value="Unassembled WGS sequence"/>
</dbReference>
<evidence type="ECO:0000313" key="1">
    <source>
        <dbReference type="EMBL" id="MBU9728475.1"/>
    </source>
</evidence>
<reference evidence="1 2" key="1">
    <citation type="submission" date="2021-06" db="EMBL/GenBank/DDBJ databases">
        <title>Description of novel taxa of the family Lachnospiraceae.</title>
        <authorList>
            <person name="Chaplin A.V."/>
            <person name="Sokolova S.R."/>
            <person name="Pikina A.P."/>
            <person name="Korzhanova M."/>
            <person name="Belova V."/>
            <person name="Korostin D."/>
            <person name="Efimov B.A."/>
        </authorList>
    </citation>
    <scope>NUCLEOTIDE SEQUENCE [LARGE SCALE GENOMIC DNA]</scope>
    <source>
        <strain evidence="1 2">ASD4241</strain>
    </source>
</reference>
<comment type="caution">
    <text evidence="1">The sequence shown here is derived from an EMBL/GenBank/DDBJ whole genome shotgun (WGS) entry which is preliminary data.</text>
</comment>
<dbReference type="RefSeq" id="WP_158353105.1">
    <property type="nucleotide sequence ID" value="NZ_JAHQCX010000020.1"/>
</dbReference>
<proteinExistence type="predicted"/>
<dbReference type="EMBL" id="JAHQCX010000020">
    <property type="protein sequence ID" value="MBU9728475.1"/>
    <property type="molecule type" value="Genomic_DNA"/>
</dbReference>
<organism evidence="1 2">
    <name type="scientific">Diplocloster modestus</name>
    <dbReference type="NCBI Taxonomy" id="2850322"/>
    <lineage>
        <taxon>Bacteria</taxon>
        <taxon>Bacillati</taxon>
        <taxon>Bacillota</taxon>
        <taxon>Clostridia</taxon>
        <taxon>Lachnospirales</taxon>
        <taxon>Lachnospiraceae</taxon>
        <taxon>Diplocloster</taxon>
    </lineage>
</organism>
<name>A0ABS6KD85_9FIRM</name>
<protein>
    <submittedName>
        <fullName evidence="1">Uncharacterized protein</fullName>
    </submittedName>
</protein>
<sequence>MKLVGVTAYGINVRNEDSRNLELHDIYGKVLIDYFYDVASALVDEYKKNTSLENVFAHNIVMKETIFNTAEQPIYDILYLRVKTGEYGEESEIVNSNTGKTTHTKSPTEADVLPFGCCIMVPCGEYSEGIILIQSLGRNGITSIIKQKLNEYIRIIDSQLRIVMNPVVPRQYMERLLTQGVLKSIRLIRFNIPDDDADRFGLDRNTKKSSQEIVIKKPIGFIKNKYENIMECMRGERDFDKIIEIEDFEIDDLKMEFGFGKRVKTISMKGLDKIVINEDVTSEVDTENGIPVFNSLCRVMKEIGEDYLQARGLIE</sequence>
<accession>A0ABS6KD85</accession>
<keyword evidence="2" id="KW-1185">Reference proteome</keyword>
<gene>
    <name evidence="1" type="ORF">KTH90_20975</name>
</gene>
<evidence type="ECO:0000313" key="2">
    <source>
        <dbReference type="Proteomes" id="UP001314681"/>
    </source>
</evidence>